<sequence length="367" mass="41475">MTKELLREETKNAKELFHGDKVLRAGKKEVKEVIDFSTNTNPYGPPPELLRKIGENLEKISTYPPHQPRNIRKKIAEHCDSTPEKIVLGNGCNELIYLIARSFLSKEDETVTVEPTYTEYSKAAKLQGSTPKAIRLREEESFELEMEDLKGISEETKLVFLCSPNNPTGNLHKEKVLEGAAEICEEKKSLLVLDESFIEFTGREREYGPIHGGSENVIVLRSLTKFYSIPGLRVGYAVAPKPIAQSLRKAQPQWNVNGLSLLAAGEAVKSSKYRGKTRAKIRKNGTFLSESLSRLGVNTYPWDANFLLSDFSSLNTDAQNIAKKLLEKGIGVRMCDDFKFLDKNYIRMSFRPKKECEKLIESLKEIL</sequence>
<protein>
    <recommendedName>
        <fullName evidence="3">Aminotransferase</fullName>
        <ecNumber evidence="3">2.6.1.-</ecNumber>
    </recommendedName>
</protein>
<dbReference type="InterPro" id="IPR004838">
    <property type="entry name" value="NHTrfase_class1_PyrdxlP-BS"/>
</dbReference>
<accession>A0A133UER1</accession>
<dbReference type="Gene3D" id="3.40.640.10">
    <property type="entry name" value="Type I PLP-dependent aspartate aminotransferase-like (Major domain)"/>
    <property type="match status" value="1"/>
</dbReference>
<keyword evidence="2" id="KW-0663">Pyridoxal phosphate</keyword>
<dbReference type="SUPFAM" id="SSF53383">
    <property type="entry name" value="PLP-dependent transferases"/>
    <property type="match status" value="1"/>
</dbReference>
<feature type="domain" description="Aminotransferase class I/classII large" evidence="4">
    <location>
        <begin position="32"/>
        <end position="363"/>
    </location>
</feature>
<dbReference type="GO" id="GO:0030170">
    <property type="term" value="F:pyridoxal phosphate binding"/>
    <property type="evidence" value="ECO:0007669"/>
    <property type="project" value="InterPro"/>
</dbReference>
<keyword evidence="6" id="KW-1185">Reference proteome</keyword>
<dbReference type="PANTHER" id="PTHR42885:SF1">
    <property type="entry name" value="THREONINE-PHOSPHATE DECARBOXYLASE"/>
    <property type="match status" value="1"/>
</dbReference>
<dbReference type="CDD" id="cd00609">
    <property type="entry name" value="AAT_like"/>
    <property type="match status" value="1"/>
</dbReference>
<gene>
    <name evidence="5" type="ORF">AKJ65_07220</name>
</gene>
<evidence type="ECO:0000256" key="1">
    <source>
        <dbReference type="ARBA" id="ARBA00001933"/>
    </source>
</evidence>
<dbReference type="EMBL" id="LHXO01000144">
    <property type="protein sequence ID" value="KXA92660.1"/>
    <property type="molecule type" value="Genomic_DNA"/>
</dbReference>
<evidence type="ECO:0000259" key="4">
    <source>
        <dbReference type="Pfam" id="PF00155"/>
    </source>
</evidence>
<dbReference type="PROSITE" id="PS00105">
    <property type="entry name" value="AA_TRANSFER_CLASS_1"/>
    <property type="match status" value="1"/>
</dbReference>
<reference evidence="5 6" key="1">
    <citation type="journal article" date="2016" name="Sci. Rep.">
        <title>Metabolic traits of an uncultured archaeal lineage -MSBL1- from brine pools of the Red Sea.</title>
        <authorList>
            <person name="Mwirichia R."/>
            <person name="Alam I."/>
            <person name="Rashid M."/>
            <person name="Vinu M."/>
            <person name="Ba-Alawi W."/>
            <person name="Anthony Kamau A."/>
            <person name="Kamanda Ngugi D."/>
            <person name="Goker M."/>
            <person name="Klenk H.P."/>
            <person name="Bajic V."/>
            <person name="Stingl U."/>
        </authorList>
    </citation>
    <scope>NUCLEOTIDE SEQUENCE [LARGE SCALE GENOMIC DNA]</scope>
    <source>
        <strain evidence="5">SCGC-AAA259E19</strain>
    </source>
</reference>
<comment type="cofactor">
    <cofactor evidence="1 3">
        <name>pyridoxal 5'-phosphate</name>
        <dbReference type="ChEBI" id="CHEBI:597326"/>
    </cofactor>
</comment>
<dbReference type="InterPro" id="IPR004839">
    <property type="entry name" value="Aminotransferase_I/II_large"/>
</dbReference>
<dbReference type="Proteomes" id="UP000070284">
    <property type="component" value="Unassembled WGS sequence"/>
</dbReference>
<keyword evidence="3" id="KW-0032">Aminotransferase</keyword>
<dbReference type="GO" id="GO:0008483">
    <property type="term" value="F:transaminase activity"/>
    <property type="evidence" value="ECO:0007669"/>
    <property type="project" value="UniProtKB-KW"/>
</dbReference>
<keyword evidence="3" id="KW-0808">Transferase</keyword>
<evidence type="ECO:0000256" key="2">
    <source>
        <dbReference type="ARBA" id="ARBA00022898"/>
    </source>
</evidence>
<dbReference type="PANTHER" id="PTHR42885">
    <property type="entry name" value="HISTIDINOL-PHOSPHATE AMINOTRANSFERASE-RELATED"/>
    <property type="match status" value="1"/>
</dbReference>
<dbReference type="InterPro" id="IPR015421">
    <property type="entry name" value="PyrdxlP-dep_Trfase_major"/>
</dbReference>
<name>A0A133UER1_9EURY</name>
<proteinExistence type="inferred from homology"/>
<dbReference type="EC" id="2.6.1.-" evidence="3"/>
<dbReference type="InterPro" id="IPR015424">
    <property type="entry name" value="PyrdxlP-dep_Trfase"/>
</dbReference>
<evidence type="ECO:0000313" key="6">
    <source>
        <dbReference type="Proteomes" id="UP000070284"/>
    </source>
</evidence>
<comment type="caution">
    <text evidence="5">The sequence shown here is derived from an EMBL/GenBank/DDBJ whole genome shotgun (WGS) entry which is preliminary data.</text>
</comment>
<dbReference type="InterPro" id="IPR015422">
    <property type="entry name" value="PyrdxlP-dep_Trfase_small"/>
</dbReference>
<evidence type="ECO:0000256" key="3">
    <source>
        <dbReference type="RuleBase" id="RU000481"/>
    </source>
</evidence>
<dbReference type="Pfam" id="PF00155">
    <property type="entry name" value="Aminotran_1_2"/>
    <property type="match status" value="1"/>
</dbReference>
<dbReference type="AlphaFoldDB" id="A0A133UER1"/>
<evidence type="ECO:0000313" key="5">
    <source>
        <dbReference type="EMBL" id="KXA92660.1"/>
    </source>
</evidence>
<organism evidence="5 6">
    <name type="scientific">candidate division MSBL1 archaeon SCGC-AAA259E19</name>
    <dbReference type="NCBI Taxonomy" id="1698264"/>
    <lineage>
        <taxon>Archaea</taxon>
        <taxon>Methanobacteriati</taxon>
        <taxon>Methanobacteriota</taxon>
        <taxon>candidate division MSBL1</taxon>
    </lineage>
</organism>
<dbReference type="PATRIC" id="fig|1698264.3.peg.561"/>
<dbReference type="Gene3D" id="3.90.1150.10">
    <property type="entry name" value="Aspartate Aminotransferase, domain 1"/>
    <property type="match status" value="1"/>
</dbReference>
<comment type="similarity">
    <text evidence="3">Belongs to the class-I pyridoxal-phosphate-dependent aminotransferase family.</text>
</comment>